<sequence>MHGIEIAQPSISSITDKVFPLVKEWQTRSLSSCYPVVYLDGLHFKVRDAGKIVSKVAYIVLGINQYGQKEVLGIWVSESEGSKFWMHVLNDMKNRGVDDILIACVDGLKGFPEAIKAIYPHADVQVCIAHQIRHTIMFIPHKDKKQFCDELKAIYTAMNEELGMDALKDMMERWPQYRSYLKSWETRWSDLIPFFGYPQPIRKMVYATNAIENLNRQFRKVTKTNPY</sequence>
<dbReference type="PANTHER" id="PTHR33217">
    <property type="entry name" value="TRANSPOSASE FOR INSERTION SEQUENCE ELEMENT IS1081"/>
    <property type="match status" value="1"/>
</dbReference>
<dbReference type="Pfam" id="PF00872">
    <property type="entry name" value="Transposase_mut"/>
    <property type="match status" value="1"/>
</dbReference>
<accession>A0A2M8KJA4</accession>
<dbReference type="EMBL" id="PFEA01000014">
    <property type="protein sequence ID" value="PJE59988.1"/>
    <property type="molecule type" value="Genomic_DNA"/>
</dbReference>
<organism evidence="7 8">
    <name type="scientific">Candidatus Portnoybacteria bacterium CG10_big_fil_rev_8_21_14_0_10_44_7</name>
    <dbReference type="NCBI Taxonomy" id="1974816"/>
    <lineage>
        <taxon>Bacteria</taxon>
        <taxon>Candidatus Portnoyibacteriota</taxon>
    </lineage>
</organism>
<keyword evidence="5 6" id="KW-0233">DNA recombination</keyword>
<dbReference type="InterPro" id="IPR001207">
    <property type="entry name" value="Transposase_mutator"/>
</dbReference>
<evidence type="ECO:0000256" key="5">
    <source>
        <dbReference type="ARBA" id="ARBA00023172"/>
    </source>
</evidence>
<keyword evidence="6" id="KW-0814">Transposable element</keyword>
<dbReference type="AlphaFoldDB" id="A0A2M8KJA4"/>
<dbReference type="GO" id="GO:0004803">
    <property type="term" value="F:transposase activity"/>
    <property type="evidence" value="ECO:0007669"/>
    <property type="project" value="UniProtKB-UniRule"/>
</dbReference>
<evidence type="ECO:0000313" key="7">
    <source>
        <dbReference type="EMBL" id="PJE59988.1"/>
    </source>
</evidence>
<dbReference type="GO" id="GO:0003677">
    <property type="term" value="F:DNA binding"/>
    <property type="evidence" value="ECO:0007669"/>
    <property type="project" value="UniProtKB-UniRule"/>
</dbReference>
<dbReference type="PANTHER" id="PTHR33217:SF8">
    <property type="entry name" value="MUTATOR FAMILY TRANSPOSASE"/>
    <property type="match status" value="1"/>
</dbReference>
<keyword evidence="4 6" id="KW-0238">DNA-binding</keyword>
<evidence type="ECO:0000256" key="2">
    <source>
        <dbReference type="ARBA" id="ARBA00010961"/>
    </source>
</evidence>
<keyword evidence="3 6" id="KW-0815">Transposition</keyword>
<comment type="similarity">
    <text evidence="2 6">Belongs to the transposase mutator family.</text>
</comment>
<comment type="function">
    <text evidence="1 6">Required for the transposition of the insertion element.</text>
</comment>
<gene>
    <name evidence="7" type="ORF">COU85_00610</name>
</gene>
<proteinExistence type="inferred from homology"/>
<dbReference type="GO" id="GO:0006313">
    <property type="term" value="P:DNA transposition"/>
    <property type="evidence" value="ECO:0007669"/>
    <property type="project" value="UniProtKB-UniRule"/>
</dbReference>
<evidence type="ECO:0000256" key="6">
    <source>
        <dbReference type="RuleBase" id="RU365089"/>
    </source>
</evidence>
<dbReference type="NCBIfam" id="NF033543">
    <property type="entry name" value="transpos_IS256"/>
    <property type="match status" value="1"/>
</dbReference>
<name>A0A2M8KJA4_9BACT</name>
<protein>
    <recommendedName>
        <fullName evidence="6">Mutator family transposase</fullName>
    </recommendedName>
</protein>
<evidence type="ECO:0000313" key="8">
    <source>
        <dbReference type="Proteomes" id="UP000231086"/>
    </source>
</evidence>
<reference evidence="8" key="1">
    <citation type="submission" date="2017-09" db="EMBL/GenBank/DDBJ databases">
        <title>Depth-based differentiation of microbial function through sediment-hosted aquifers and enrichment of novel symbionts in the deep terrestrial subsurface.</title>
        <authorList>
            <person name="Probst A.J."/>
            <person name="Ladd B."/>
            <person name="Jarett J.K."/>
            <person name="Geller-Mcgrath D.E."/>
            <person name="Sieber C.M.K."/>
            <person name="Emerson J.B."/>
            <person name="Anantharaman K."/>
            <person name="Thomas B.C."/>
            <person name="Malmstrom R."/>
            <person name="Stieglmeier M."/>
            <person name="Klingl A."/>
            <person name="Woyke T."/>
            <person name="Ryan C.M."/>
            <person name="Banfield J.F."/>
        </authorList>
    </citation>
    <scope>NUCLEOTIDE SEQUENCE [LARGE SCALE GENOMIC DNA]</scope>
</reference>
<evidence type="ECO:0000256" key="1">
    <source>
        <dbReference type="ARBA" id="ARBA00002190"/>
    </source>
</evidence>
<evidence type="ECO:0000256" key="4">
    <source>
        <dbReference type="ARBA" id="ARBA00023125"/>
    </source>
</evidence>
<dbReference type="Proteomes" id="UP000231086">
    <property type="component" value="Unassembled WGS sequence"/>
</dbReference>
<evidence type="ECO:0000256" key="3">
    <source>
        <dbReference type="ARBA" id="ARBA00022578"/>
    </source>
</evidence>
<comment type="caution">
    <text evidence="7">The sequence shown here is derived from an EMBL/GenBank/DDBJ whole genome shotgun (WGS) entry which is preliminary data.</text>
</comment>